<feature type="region of interest" description="Disordered" evidence="2">
    <location>
        <begin position="1"/>
        <end position="40"/>
    </location>
</feature>
<accession>A0A4Z2AZE2</accession>
<feature type="region of interest" description="Disordered" evidence="2">
    <location>
        <begin position="311"/>
        <end position="378"/>
    </location>
</feature>
<feature type="region of interest" description="Disordered" evidence="2">
    <location>
        <begin position="268"/>
        <end position="292"/>
    </location>
</feature>
<feature type="domain" description="NTR" evidence="3">
    <location>
        <begin position="422"/>
        <end position="566"/>
    </location>
</feature>
<feature type="compositionally biased region" description="Basic and acidic residues" evidence="2">
    <location>
        <begin position="268"/>
        <end position="282"/>
    </location>
</feature>
<dbReference type="PANTHER" id="PTHR35967:SF1">
    <property type="entry name" value="UPF0450 PROTEIN C17ORF58"/>
    <property type="match status" value="1"/>
</dbReference>
<feature type="region of interest" description="Disordered" evidence="2">
    <location>
        <begin position="73"/>
        <end position="142"/>
    </location>
</feature>
<evidence type="ECO:0000259" key="3">
    <source>
        <dbReference type="PROSITE" id="PS50189"/>
    </source>
</evidence>
<dbReference type="AlphaFoldDB" id="A0A4Z2AZE2"/>
<keyword evidence="5" id="KW-1185">Reference proteome</keyword>
<gene>
    <name evidence="4" type="ORF">fugu_007793</name>
</gene>
<feature type="compositionally biased region" description="Polar residues" evidence="2">
    <location>
        <begin position="311"/>
        <end position="334"/>
    </location>
</feature>
<dbReference type="Proteomes" id="UP000516260">
    <property type="component" value="Chromosome 8"/>
</dbReference>
<dbReference type="EMBL" id="SWLE01000021">
    <property type="protein sequence ID" value="TNM85522.1"/>
    <property type="molecule type" value="Genomic_DNA"/>
</dbReference>
<keyword evidence="1" id="KW-1015">Disulfide bond</keyword>
<evidence type="ECO:0000256" key="1">
    <source>
        <dbReference type="ARBA" id="ARBA00023157"/>
    </source>
</evidence>
<dbReference type="InterPro" id="IPR001134">
    <property type="entry name" value="Netrin_domain"/>
</dbReference>
<reference evidence="4 5" key="1">
    <citation type="submission" date="2019-04" db="EMBL/GenBank/DDBJ databases">
        <title>The sequence and de novo assembly of Takifugu bimaculatus genome using PacBio and Hi-C technologies.</title>
        <authorList>
            <person name="Xu P."/>
            <person name="Liu B."/>
            <person name="Zhou Z."/>
        </authorList>
    </citation>
    <scope>NUCLEOTIDE SEQUENCE [LARGE SCALE GENOMIC DNA]</scope>
    <source>
        <strain evidence="4">TB-2018</strain>
        <tissue evidence="4">Muscle</tissue>
    </source>
</reference>
<evidence type="ECO:0000313" key="5">
    <source>
        <dbReference type="Proteomes" id="UP000516260"/>
    </source>
</evidence>
<feature type="compositionally biased region" description="Basic and acidic residues" evidence="2">
    <location>
        <begin position="356"/>
        <end position="372"/>
    </location>
</feature>
<protein>
    <recommendedName>
        <fullName evidence="3">NTR domain-containing protein</fullName>
    </recommendedName>
</protein>
<name>A0A4Z2AZE2_9TELE</name>
<feature type="compositionally biased region" description="Polar residues" evidence="2">
    <location>
        <begin position="73"/>
        <end position="96"/>
    </location>
</feature>
<dbReference type="PANTHER" id="PTHR35967">
    <property type="entry name" value="UPF0450 PROTEIN C17ORF58"/>
    <property type="match status" value="1"/>
</dbReference>
<dbReference type="PROSITE" id="PS50189">
    <property type="entry name" value="NTR"/>
    <property type="match status" value="1"/>
</dbReference>
<feature type="compositionally biased region" description="Polar residues" evidence="2">
    <location>
        <begin position="1"/>
        <end position="10"/>
    </location>
</feature>
<sequence>MEAAPSNQSWLMVKSPLSPSRLHNKSKKALKNDHLQEHNGEKVRQAVGVLPKPLLTGTAASATAAVLINNNRTVQKTNQDSQSNISTLPQSEPNHQPHSRARGPVQPQAKPQQPTPPPRKDLLKRRLNPEENRPGKPSFYQSFVGAESRNNGRLPINFNRRSSSLSTSKMSGITLFLLFLWFRLHKTDEGVNDLLSLSEKAPMEAAPSNQSWLMVKEPSLPISEPLEKNGQESKFALHPLPSAVWPKHTDLGPILRHHSLHNKSKKALKNDRLQEHNGEKVRQAVGVLPKPPLTGTAASATAAVLINNNRTVQKTNQDSQSNISTLPQSEPNHQPHSRARGPVQPQAQPQQPTPPPRKDLLNRRLNPEENRPGKSSFYQSFVGAESRNNSRLPISFNRRSSSLVYQFDLLRRESDFAHDAFCMSECRKEKDEREYYCYSEFAVNGIVHDIEVLRKGVRLITLMVSSDGFYKMSRLYVSPDNFFFKVQLLVLDTYKCSKPCPDIKLGTRYIVMGQIYHRRRHLPSNLLNLLLGKLKPGDGILKSNSYIKRFNKWRHQKVSEATRSRCR</sequence>
<dbReference type="Gene3D" id="2.40.50.120">
    <property type="match status" value="1"/>
</dbReference>
<comment type="caution">
    <text evidence="4">The sequence shown here is derived from an EMBL/GenBank/DDBJ whole genome shotgun (WGS) entry which is preliminary data.</text>
</comment>
<evidence type="ECO:0000313" key="4">
    <source>
        <dbReference type="EMBL" id="TNM85522.1"/>
    </source>
</evidence>
<proteinExistence type="predicted"/>
<dbReference type="InterPro" id="IPR008993">
    <property type="entry name" value="TIMP-like_OB-fold"/>
</dbReference>
<organism evidence="4 5">
    <name type="scientific">Takifugu bimaculatus</name>
    <dbReference type="NCBI Taxonomy" id="433685"/>
    <lineage>
        <taxon>Eukaryota</taxon>
        <taxon>Metazoa</taxon>
        <taxon>Chordata</taxon>
        <taxon>Craniata</taxon>
        <taxon>Vertebrata</taxon>
        <taxon>Euteleostomi</taxon>
        <taxon>Actinopterygii</taxon>
        <taxon>Neopterygii</taxon>
        <taxon>Teleostei</taxon>
        <taxon>Neoteleostei</taxon>
        <taxon>Acanthomorphata</taxon>
        <taxon>Eupercaria</taxon>
        <taxon>Tetraodontiformes</taxon>
        <taxon>Tetradontoidea</taxon>
        <taxon>Tetraodontidae</taxon>
        <taxon>Takifugu</taxon>
    </lineage>
</organism>
<feature type="compositionally biased region" description="Basic and acidic residues" evidence="2">
    <location>
        <begin position="30"/>
        <end position="40"/>
    </location>
</feature>
<dbReference type="SUPFAM" id="SSF50242">
    <property type="entry name" value="TIMP-like"/>
    <property type="match status" value="1"/>
</dbReference>
<evidence type="ECO:0000256" key="2">
    <source>
        <dbReference type="SAM" id="MobiDB-lite"/>
    </source>
</evidence>